<dbReference type="GO" id="GO:0016477">
    <property type="term" value="P:cell migration"/>
    <property type="evidence" value="ECO:0007669"/>
    <property type="project" value="TreeGrafter"/>
</dbReference>
<dbReference type="GeneTree" id="ENSGT00940000165748"/>
<keyword evidence="3 5" id="KW-0106">Calcium</keyword>
<proteinExistence type="predicted"/>
<dbReference type="InterPro" id="IPR039808">
    <property type="entry name" value="Cadherin"/>
</dbReference>
<keyword evidence="10" id="KW-1185">Reference proteome</keyword>
<feature type="transmembrane region" description="Helical" evidence="7">
    <location>
        <begin position="524"/>
        <end position="545"/>
    </location>
</feature>
<reference evidence="9" key="1">
    <citation type="submission" date="2021-04" db="EMBL/GenBank/DDBJ databases">
        <authorList>
            <consortium name="Wellcome Sanger Institute Data Sharing"/>
        </authorList>
    </citation>
    <scope>NUCLEOTIDE SEQUENCE [LARGE SCALE GENOMIC DNA]</scope>
</reference>
<dbReference type="GO" id="GO:0016342">
    <property type="term" value="C:catenin complex"/>
    <property type="evidence" value="ECO:0007669"/>
    <property type="project" value="TreeGrafter"/>
</dbReference>
<evidence type="ECO:0000256" key="6">
    <source>
        <dbReference type="SAM" id="MobiDB-lite"/>
    </source>
</evidence>
<evidence type="ECO:0000256" key="7">
    <source>
        <dbReference type="SAM" id="Phobius"/>
    </source>
</evidence>
<keyword evidence="2" id="KW-0677">Repeat</keyword>
<name>A0A671VSD4_SPAAU</name>
<keyword evidence="7" id="KW-0812">Transmembrane</keyword>
<feature type="compositionally biased region" description="Low complexity" evidence="6">
    <location>
        <begin position="705"/>
        <end position="728"/>
    </location>
</feature>
<feature type="region of interest" description="Disordered" evidence="6">
    <location>
        <begin position="804"/>
        <end position="905"/>
    </location>
</feature>
<evidence type="ECO:0000313" key="9">
    <source>
        <dbReference type="Ensembl" id="ENSSAUP00010027466.1"/>
    </source>
</evidence>
<feature type="compositionally biased region" description="Polar residues" evidence="6">
    <location>
        <begin position="810"/>
        <end position="819"/>
    </location>
</feature>
<comment type="subcellular location">
    <subcellularLocation>
        <location evidence="1">Membrane</location>
    </subcellularLocation>
</comment>
<feature type="compositionally biased region" description="Acidic residues" evidence="6">
    <location>
        <begin position="869"/>
        <end position="881"/>
    </location>
</feature>
<dbReference type="GO" id="GO:0008013">
    <property type="term" value="F:beta-catenin binding"/>
    <property type="evidence" value="ECO:0007669"/>
    <property type="project" value="TreeGrafter"/>
</dbReference>
<feature type="domain" description="Cadherin" evidence="8">
    <location>
        <begin position="111"/>
        <end position="215"/>
    </location>
</feature>
<feature type="compositionally biased region" description="Pro residues" evidence="6">
    <location>
        <begin position="768"/>
        <end position="777"/>
    </location>
</feature>
<protein>
    <submittedName>
        <fullName evidence="9">Cadherin-related family member 5-like</fullName>
    </submittedName>
</protein>
<dbReference type="Ensembl" id="ENSSAUT00010028974.1">
    <property type="protein sequence ID" value="ENSSAUP00010027466.1"/>
    <property type="gene ID" value="ENSSAUG00010011874.1"/>
</dbReference>
<dbReference type="GO" id="GO:0007156">
    <property type="term" value="P:homophilic cell adhesion via plasma membrane adhesion molecules"/>
    <property type="evidence" value="ECO:0007669"/>
    <property type="project" value="InterPro"/>
</dbReference>
<feature type="compositionally biased region" description="Polar residues" evidence="6">
    <location>
        <begin position="686"/>
        <end position="696"/>
    </location>
</feature>
<dbReference type="CDD" id="cd11304">
    <property type="entry name" value="Cadherin_repeat"/>
    <property type="match status" value="2"/>
</dbReference>
<dbReference type="Proteomes" id="UP000472265">
    <property type="component" value="Chromosome 8"/>
</dbReference>
<dbReference type="SMART" id="SM00112">
    <property type="entry name" value="CA"/>
    <property type="match status" value="3"/>
</dbReference>
<evidence type="ECO:0000256" key="4">
    <source>
        <dbReference type="ARBA" id="ARBA00023136"/>
    </source>
</evidence>
<evidence type="ECO:0000256" key="5">
    <source>
        <dbReference type="PROSITE-ProRule" id="PRU00043"/>
    </source>
</evidence>
<dbReference type="OMA" id="VMARCNP"/>
<dbReference type="Pfam" id="PF00028">
    <property type="entry name" value="Cadherin"/>
    <property type="match status" value="1"/>
</dbReference>
<feature type="compositionally biased region" description="Low complexity" evidence="6">
    <location>
        <begin position="654"/>
        <end position="664"/>
    </location>
</feature>
<dbReference type="AlphaFoldDB" id="A0A671VSD4"/>
<reference evidence="9" key="3">
    <citation type="submission" date="2025-09" db="UniProtKB">
        <authorList>
            <consortium name="Ensembl"/>
        </authorList>
    </citation>
    <scope>IDENTIFICATION</scope>
</reference>
<dbReference type="PRINTS" id="PR00205">
    <property type="entry name" value="CADHERIN"/>
</dbReference>
<keyword evidence="7" id="KW-1133">Transmembrane helix</keyword>
<reference evidence="9" key="2">
    <citation type="submission" date="2025-08" db="UniProtKB">
        <authorList>
            <consortium name="Ensembl"/>
        </authorList>
    </citation>
    <scope>IDENTIFICATION</scope>
</reference>
<feature type="domain" description="Cadherin" evidence="8">
    <location>
        <begin position="231"/>
        <end position="397"/>
    </location>
</feature>
<feature type="compositionally biased region" description="Polar residues" evidence="6">
    <location>
        <begin position="735"/>
        <end position="745"/>
    </location>
</feature>
<dbReference type="InterPro" id="IPR002126">
    <property type="entry name" value="Cadherin-like_dom"/>
</dbReference>
<dbReference type="InterPro" id="IPR015919">
    <property type="entry name" value="Cadherin-like_sf"/>
</dbReference>
<dbReference type="GO" id="GO:0005509">
    <property type="term" value="F:calcium ion binding"/>
    <property type="evidence" value="ECO:0007669"/>
    <property type="project" value="UniProtKB-UniRule"/>
</dbReference>
<dbReference type="PANTHER" id="PTHR24027:SF431">
    <property type="entry name" value="CADHERIN-RELATED FAMILY MEMBER 5-LIKE ISOFORM X1"/>
    <property type="match status" value="1"/>
</dbReference>
<evidence type="ECO:0000256" key="2">
    <source>
        <dbReference type="ARBA" id="ARBA00022737"/>
    </source>
</evidence>
<dbReference type="SUPFAM" id="SSF49313">
    <property type="entry name" value="Cadherin-like"/>
    <property type="match status" value="3"/>
</dbReference>
<dbReference type="PANTHER" id="PTHR24027">
    <property type="entry name" value="CADHERIN-23"/>
    <property type="match status" value="1"/>
</dbReference>
<evidence type="ECO:0000256" key="1">
    <source>
        <dbReference type="ARBA" id="ARBA00004370"/>
    </source>
</evidence>
<evidence type="ECO:0000313" key="10">
    <source>
        <dbReference type="Proteomes" id="UP000472265"/>
    </source>
</evidence>
<evidence type="ECO:0000259" key="8">
    <source>
        <dbReference type="PROSITE" id="PS50268"/>
    </source>
</evidence>
<feature type="compositionally biased region" description="Basic and acidic residues" evidence="6">
    <location>
        <begin position="893"/>
        <end position="905"/>
    </location>
</feature>
<feature type="compositionally biased region" description="Polar residues" evidence="6">
    <location>
        <begin position="855"/>
        <end position="864"/>
    </location>
</feature>
<evidence type="ECO:0000256" key="3">
    <source>
        <dbReference type="ARBA" id="ARBA00022837"/>
    </source>
</evidence>
<feature type="domain" description="Cadherin" evidence="8">
    <location>
        <begin position="15"/>
        <end position="109"/>
    </location>
</feature>
<organism evidence="9 10">
    <name type="scientific">Sparus aurata</name>
    <name type="common">Gilthead sea bream</name>
    <dbReference type="NCBI Taxonomy" id="8175"/>
    <lineage>
        <taxon>Eukaryota</taxon>
        <taxon>Metazoa</taxon>
        <taxon>Chordata</taxon>
        <taxon>Craniata</taxon>
        <taxon>Vertebrata</taxon>
        <taxon>Euteleostomi</taxon>
        <taxon>Actinopterygii</taxon>
        <taxon>Neopterygii</taxon>
        <taxon>Teleostei</taxon>
        <taxon>Neoteleostei</taxon>
        <taxon>Acanthomorphata</taxon>
        <taxon>Eupercaria</taxon>
        <taxon>Spariformes</taxon>
        <taxon>Sparidae</taxon>
        <taxon>Sparus</taxon>
    </lineage>
</organism>
<gene>
    <name evidence="9" type="primary">LOC115586045</name>
</gene>
<accession>A0A671VSD4</accession>
<feature type="region of interest" description="Disordered" evidence="6">
    <location>
        <begin position="653"/>
        <end position="790"/>
    </location>
</feature>
<dbReference type="InParanoid" id="A0A671VSD4"/>
<keyword evidence="4 7" id="KW-0472">Membrane</keyword>
<dbReference type="Gene3D" id="2.60.40.60">
    <property type="entry name" value="Cadherins"/>
    <property type="match status" value="4"/>
</dbReference>
<sequence>MSGWGGCLDGQDVFATIRENSPPGIVVAELMADTTMEGVHWRLDGKDAHWFLLDERNLRLNTSADKVLDRETEGPVLMAELSCHEEDTLQSVYRIMVEVLNENDNLPTFADDTVLSLIISELTPVNTVVFTVQAIDADNDKIIYSIDQTSPDAQYFRVDLPNRGEVILSKPLDYETKTLLNVTIHAAEMTTAEHFNTSTIVTINILDGDDQYPQFLPCMLLFQDETSTICTSPVYTVNVTEGNEDIVLDFSPGPIHAVDGDRGLSSPVSYAILSGTMHTRCKSIFKMCCACMYASLTAFLFMPGDDDGHFLMDSETGEVRLIRTITDRLTTPVLELQVMVSLTYSVSVGMKDFILTALSYFLSVSCNQAYQDDDPRKYSVATVLVRVLAVNEFYPKFDRDEYQGFVIAGKNLASLVFTYGSKALMLHVKDQDFNHDFNPKIHFTFSPTSNHTDIYQITHDGFLITRTDQLKPKQKHVLEVMAVDQESGEATFATVVVEVLSEGQSVPYSPLAVGRMTGCTVGKALFLSLVFTALLGCIVSMVMWLKRKHKGKRDPLERGCVAQGKHPNVSLRWFQLLSYRNAMPHMEEVPHNNEEYGTYNPSFSLPDNPGIYTHQDLPASRGPIPPTTTAAPDTSFIPTETVHSPVILNNNVLTPTKTSTSSPTFQQAPTHLSPTQSAQDAPKVNPCSSPDSTTALPNTSPSPPTHDSTTTPPITRSDSQNTQTTTNNDPAEPVTSPTSQSSIPCSHTRIASAEIDKPFCKPRVKTPPYSPLLPSPLPKQVGTPPTTPDHAPFIAKLVHIDTSPLDTPVTKPQQTSMTLSAEEDQQSTSLDQTDEAEHPHAASDAGSPSQDRRPSTISGNTQDCCQAEGVDDDGFLGDEDADKNSEGIESDGMDGREWRRHGEDG</sequence>
<feature type="compositionally biased region" description="Polar residues" evidence="6">
    <location>
        <begin position="665"/>
        <end position="679"/>
    </location>
</feature>
<dbReference type="GO" id="GO:0045296">
    <property type="term" value="F:cadherin binding"/>
    <property type="evidence" value="ECO:0007669"/>
    <property type="project" value="TreeGrafter"/>
</dbReference>
<dbReference type="PROSITE" id="PS50268">
    <property type="entry name" value="CADHERIN_2"/>
    <property type="match status" value="3"/>
</dbReference>